<dbReference type="PANTHER" id="PTHR12318:SF0">
    <property type="entry name" value="ACYL-COENZYME A DIPHOSPHATASE NUDT19"/>
    <property type="match status" value="1"/>
</dbReference>
<feature type="domain" description="Nudix hydrolase" evidence="8">
    <location>
        <begin position="25"/>
        <end position="228"/>
    </location>
</feature>
<dbReference type="EMBL" id="JAFCNB010000018">
    <property type="protein sequence ID" value="MBP2707231.1"/>
    <property type="molecule type" value="Genomic_DNA"/>
</dbReference>
<proteinExistence type="predicted"/>
<evidence type="ECO:0000256" key="3">
    <source>
        <dbReference type="ARBA" id="ARBA00022723"/>
    </source>
</evidence>
<evidence type="ECO:0000313" key="9">
    <source>
        <dbReference type="EMBL" id="MBP2707231.1"/>
    </source>
</evidence>
<sequence length="296" mass="30978">MGIPLPGHLADRARAMAAGEIVAVPARDAATVVLLRDDPLEVYLLERAATMAFAAGVHVFPGGSVDPRDADHAVAWAGPPAAEWAEIFHVDERTARGLVCAAVRETFEESGVLLAGADDGTVVGDTTGDDWEADRLALVGGTLSLAGFLAGRGLVLRSDLLRPWAHWITPAVETRRFDTRFFVAALPPGQRTRDVGGEAAGVAWMRPADALAGAAAGQLGLMAPTLNTLTEIGAFERIDEVFAAERTIMTVLPAAVEVDGRMVLTVPGLDYRSAVRGGSGRSAGGDVTNDPVRGIR</sequence>
<protein>
    <submittedName>
        <fullName evidence="9">NUDIX domain-containing protein</fullName>
    </submittedName>
</protein>
<comment type="cofactor">
    <cofactor evidence="1">
        <name>Mn(2+)</name>
        <dbReference type="ChEBI" id="CHEBI:29035"/>
    </cofactor>
</comment>
<dbReference type="CDD" id="cd18870">
    <property type="entry name" value="NUDIX_AcylCoAdiphos_Nudt19"/>
    <property type="match status" value="1"/>
</dbReference>
<evidence type="ECO:0000313" key="10">
    <source>
        <dbReference type="Proteomes" id="UP000674234"/>
    </source>
</evidence>
<reference evidence="9" key="1">
    <citation type="submission" date="2021-02" db="EMBL/GenBank/DDBJ databases">
        <title>Draft genome sequence of Microbispora sp. RL4-1S isolated from rice leaves in Thailand.</title>
        <authorList>
            <person name="Muangham S."/>
            <person name="Duangmal K."/>
        </authorList>
    </citation>
    <scope>NUCLEOTIDE SEQUENCE</scope>
    <source>
        <strain evidence="9">RL4-1S</strain>
    </source>
</reference>
<dbReference type="Gene3D" id="3.90.79.10">
    <property type="entry name" value="Nucleoside Triphosphate Pyrophosphohydrolase"/>
    <property type="match status" value="1"/>
</dbReference>
<evidence type="ECO:0000256" key="4">
    <source>
        <dbReference type="ARBA" id="ARBA00022801"/>
    </source>
</evidence>
<dbReference type="AlphaFoldDB" id="A0A941AKI4"/>
<name>A0A941AKI4_9ACTN</name>
<evidence type="ECO:0000256" key="5">
    <source>
        <dbReference type="ARBA" id="ARBA00022842"/>
    </source>
</evidence>
<gene>
    <name evidence="9" type="ORF">JOL79_25945</name>
</gene>
<evidence type="ECO:0000256" key="6">
    <source>
        <dbReference type="ARBA" id="ARBA00023211"/>
    </source>
</evidence>
<dbReference type="InterPro" id="IPR000086">
    <property type="entry name" value="NUDIX_hydrolase_dom"/>
</dbReference>
<organism evidence="9 10">
    <name type="scientific">Microbispora oryzae</name>
    <dbReference type="NCBI Taxonomy" id="2806554"/>
    <lineage>
        <taxon>Bacteria</taxon>
        <taxon>Bacillati</taxon>
        <taxon>Actinomycetota</taxon>
        <taxon>Actinomycetes</taxon>
        <taxon>Streptosporangiales</taxon>
        <taxon>Streptosporangiaceae</taxon>
        <taxon>Microbispora</taxon>
    </lineage>
</organism>
<dbReference type="GO" id="GO:0046872">
    <property type="term" value="F:metal ion binding"/>
    <property type="evidence" value="ECO:0007669"/>
    <property type="project" value="UniProtKB-KW"/>
</dbReference>
<dbReference type="InterPro" id="IPR015797">
    <property type="entry name" value="NUDIX_hydrolase-like_dom_sf"/>
</dbReference>
<comment type="cofactor">
    <cofactor evidence="2">
        <name>Mg(2+)</name>
        <dbReference type="ChEBI" id="CHEBI:18420"/>
    </cofactor>
</comment>
<keyword evidence="5" id="KW-0460">Magnesium</keyword>
<feature type="region of interest" description="Disordered" evidence="7">
    <location>
        <begin position="275"/>
        <end position="296"/>
    </location>
</feature>
<dbReference type="RefSeq" id="WP_210158509.1">
    <property type="nucleotide sequence ID" value="NZ_JAFCNB010000018.1"/>
</dbReference>
<evidence type="ECO:0000256" key="7">
    <source>
        <dbReference type="SAM" id="MobiDB-lite"/>
    </source>
</evidence>
<accession>A0A941AKI4</accession>
<dbReference type="PANTHER" id="PTHR12318">
    <property type="entry name" value="TESTOSTERONE-REGULATED PROTEIN RP2"/>
    <property type="match status" value="1"/>
</dbReference>
<dbReference type="PROSITE" id="PS51462">
    <property type="entry name" value="NUDIX"/>
    <property type="match status" value="1"/>
</dbReference>
<dbReference type="GO" id="GO:0016818">
    <property type="term" value="F:hydrolase activity, acting on acid anhydrides, in phosphorus-containing anhydrides"/>
    <property type="evidence" value="ECO:0007669"/>
    <property type="project" value="InterPro"/>
</dbReference>
<keyword evidence="10" id="KW-1185">Reference proteome</keyword>
<keyword evidence="3" id="KW-0479">Metal-binding</keyword>
<keyword evidence="6" id="KW-0464">Manganese</keyword>
<dbReference type="SUPFAM" id="SSF55811">
    <property type="entry name" value="Nudix"/>
    <property type="match status" value="1"/>
</dbReference>
<keyword evidence="4" id="KW-0378">Hydrolase</keyword>
<dbReference type="Proteomes" id="UP000674234">
    <property type="component" value="Unassembled WGS sequence"/>
</dbReference>
<evidence type="ECO:0000256" key="1">
    <source>
        <dbReference type="ARBA" id="ARBA00001936"/>
    </source>
</evidence>
<comment type="caution">
    <text evidence="9">The sequence shown here is derived from an EMBL/GenBank/DDBJ whole genome shotgun (WGS) entry which is preliminary data.</text>
</comment>
<evidence type="ECO:0000259" key="8">
    <source>
        <dbReference type="PROSITE" id="PS51462"/>
    </source>
</evidence>
<evidence type="ECO:0000256" key="2">
    <source>
        <dbReference type="ARBA" id="ARBA00001946"/>
    </source>
</evidence>
<dbReference type="InterPro" id="IPR039121">
    <property type="entry name" value="NUDT19"/>
</dbReference>